<feature type="compositionally biased region" description="Basic and acidic residues" evidence="16">
    <location>
        <begin position="502"/>
        <end position="544"/>
    </location>
</feature>
<dbReference type="InterPro" id="IPR002939">
    <property type="entry name" value="DnaJ_C"/>
</dbReference>
<dbReference type="Gene3D" id="2.60.260.20">
    <property type="entry name" value="Urease metallochaperone UreE, N-terminal domain"/>
    <property type="match status" value="2"/>
</dbReference>
<dbReference type="Pfam" id="PF00684">
    <property type="entry name" value="DnaJ_CXXCXGXG"/>
    <property type="match status" value="1"/>
</dbReference>
<dbReference type="GO" id="GO:0031072">
    <property type="term" value="F:heat shock protein binding"/>
    <property type="evidence" value="ECO:0007669"/>
    <property type="project" value="InterPro"/>
</dbReference>
<dbReference type="GO" id="GO:0043066">
    <property type="term" value="P:negative regulation of apoptotic process"/>
    <property type="evidence" value="ECO:0007669"/>
    <property type="project" value="TreeGrafter"/>
</dbReference>
<dbReference type="PANTHER" id="PTHR44145">
    <property type="entry name" value="DNAJ HOMOLOG SUBFAMILY A MEMBER 3, MITOCHONDRIAL"/>
    <property type="match status" value="1"/>
</dbReference>
<comment type="subcellular location">
    <subcellularLocation>
        <location evidence="1">Mitochondrion outer membrane</location>
    </subcellularLocation>
</comment>
<keyword evidence="6" id="KW-0863">Zinc-finger</keyword>
<evidence type="ECO:0000256" key="14">
    <source>
        <dbReference type="ARBA" id="ARBA00080150"/>
    </source>
</evidence>
<dbReference type="GO" id="GO:0005524">
    <property type="term" value="F:ATP binding"/>
    <property type="evidence" value="ECO:0007669"/>
    <property type="project" value="InterPro"/>
</dbReference>
<evidence type="ECO:0000256" key="1">
    <source>
        <dbReference type="ARBA" id="ARBA00004294"/>
    </source>
</evidence>
<evidence type="ECO:0000256" key="2">
    <source>
        <dbReference type="ARBA" id="ARBA00022473"/>
    </source>
</evidence>
<dbReference type="GO" id="GO:0007005">
    <property type="term" value="P:mitochondrion organization"/>
    <property type="evidence" value="ECO:0007669"/>
    <property type="project" value="TreeGrafter"/>
</dbReference>
<sequence>MAMRTSRLFCRQKSQKLPLNVDRQYSYVRLSYLLHQGLPGNNSICSKSRPDLKNPSYLSLPNLVIPQRHFHVSSTACQKKRDFYEVLGVSRSASDKEIKKAYYTLAKKYHPDQNKDPTAAEKFKEVSEAYEILSDSGKRKQYDTFGQAGQNMGQGAGGFGAQGFPGGFGGQGFGGFQSSIDPEELFRKIFGDAGFRMSGFGNMDDFEESKYGFAAASEYQMNLTFEQAARGVNKDISINVKDTCPKCLGKKAEPGTGTSRCHHCNGTGMETISNGPFVMRSTCRHCHGTRVLIKHPCTECGGKGKLILRKTVTVPVPSGVEDGQTVRMNVGSGEIFITFKVARSRTFRRDGADVHSDAVISLTQAVLGGTTRIPGIYGDILLNIPAGTDSHTRLQLKGKGISRVNSYGYGDHYVHVRINVPVKLSDKQKALLLAYAEIEKGVEGTVNGIAQTKDGGEAKTNTQTMNLGKLTMTDIDGMVAEIRMVLNGDLQQQIETNVNSDPENKNNKEDNSTINDTKGEHNDKDENPKDEAAKISDSEDKVESENVSVKSNESGEKSAKLEGPDVETDDNETIKGQVKV</sequence>
<evidence type="ECO:0000256" key="3">
    <source>
        <dbReference type="ARBA" id="ARBA00022481"/>
    </source>
</evidence>
<feature type="region of interest" description="Disordered" evidence="16">
    <location>
        <begin position="497"/>
        <end position="580"/>
    </location>
</feature>
<keyword evidence="8" id="KW-0862">Zinc</keyword>
<dbReference type="Pfam" id="PF01556">
    <property type="entry name" value="DnaJ_C"/>
    <property type="match status" value="1"/>
</dbReference>
<evidence type="ECO:0000256" key="15">
    <source>
        <dbReference type="ARBA" id="ARBA00093620"/>
    </source>
</evidence>
<keyword evidence="18" id="KW-1185">Reference proteome</keyword>
<dbReference type="HAMAP" id="MF_01152">
    <property type="entry name" value="DnaJ"/>
    <property type="match status" value="1"/>
</dbReference>
<evidence type="ECO:0000256" key="4">
    <source>
        <dbReference type="ARBA" id="ARBA00022723"/>
    </source>
</evidence>
<dbReference type="InterPro" id="IPR008971">
    <property type="entry name" value="HSP40/DnaJ_pept-bd"/>
</dbReference>
<dbReference type="FunFam" id="2.10.230.10:FF:000003">
    <property type="entry name" value="dnaJ homolog subfamily A member 3, mitochondrial"/>
    <property type="match status" value="1"/>
</dbReference>
<dbReference type="InterPro" id="IPR051938">
    <property type="entry name" value="Apopto_cytoskel_mod"/>
</dbReference>
<dbReference type="PROSITE" id="PS00636">
    <property type="entry name" value="DNAJ_1"/>
    <property type="match status" value="1"/>
</dbReference>
<dbReference type="InterPro" id="IPR012724">
    <property type="entry name" value="DnaJ"/>
</dbReference>
<name>A0A8J1TIR4_OWEFU</name>
<feature type="compositionally biased region" description="Basic and acidic residues" evidence="16">
    <location>
        <begin position="553"/>
        <end position="563"/>
    </location>
</feature>
<keyword evidence="11" id="KW-0496">Mitochondrion</keyword>
<dbReference type="Gene3D" id="2.10.230.10">
    <property type="entry name" value="Heat shock protein DnaJ, cysteine-rich domain"/>
    <property type="match status" value="1"/>
</dbReference>
<dbReference type="PROSITE" id="PS50076">
    <property type="entry name" value="DNAJ_2"/>
    <property type="match status" value="1"/>
</dbReference>
<keyword evidence="10" id="KW-0007">Acetylation</keyword>
<dbReference type="GO" id="GO:0006457">
    <property type="term" value="P:protein folding"/>
    <property type="evidence" value="ECO:0007669"/>
    <property type="project" value="InterPro"/>
</dbReference>
<dbReference type="GO" id="GO:0051082">
    <property type="term" value="F:unfolded protein binding"/>
    <property type="evidence" value="ECO:0007669"/>
    <property type="project" value="InterPro"/>
</dbReference>
<keyword evidence="12" id="KW-0472">Membrane</keyword>
<dbReference type="Proteomes" id="UP000749559">
    <property type="component" value="Unassembled WGS sequence"/>
</dbReference>
<dbReference type="FunFam" id="1.10.287.110:FF:000075">
    <property type="entry name" value="Uncharacterized protein, isoform D"/>
    <property type="match status" value="1"/>
</dbReference>
<dbReference type="SUPFAM" id="SSF57938">
    <property type="entry name" value="DnaJ/Hsp40 cysteine-rich domain"/>
    <property type="match status" value="1"/>
</dbReference>
<keyword evidence="9" id="KW-0809">Transit peptide</keyword>
<keyword evidence="4" id="KW-0479">Metal-binding</keyword>
<dbReference type="FunFam" id="2.60.260.20:FF:000005">
    <property type="entry name" value="Chaperone protein dnaJ 1, mitochondrial"/>
    <property type="match status" value="1"/>
</dbReference>
<reference evidence="17" key="1">
    <citation type="submission" date="2022-03" db="EMBL/GenBank/DDBJ databases">
        <authorList>
            <person name="Martin C."/>
        </authorList>
    </citation>
    <scope>NUCLEOTIDE SEQUENCE</scope>
</reference>
<dbReference type="InterPro" id="IPR036869">
    <property type="entry name" value="J_dom_sf"/>
</dbReference>
<dbReference type="CDD" id="cd06257">
    <property type="entry name" value="DnaJ"/>
    <property type="match status" value="1"/>
</dbReference>
<evidence type="ECO:0000256" key="10">
    <source>
        <dbReference type="ARBA" id="ARBA00022990"/>
    </source>
</evidence>
<keyword evidence="7" id="KW-1000">Mitochondrion outer membrane</keyword>
<keyword evidence="2" id="KW-0217">Developmental protein</keyword>
<organism evidence="17 18">
    <name type="scientific">Owenia fusiformis</name>
    <name type="common">Polychaete worm</name>
    <dbReference type="NCBI Taxonomy" id="6347"/>
    <lineage>
        <taxon>Eukaryota</taxon>
        <taxon>Metazoa</taxon>
        <taxon>Spiralia</taxon>
        <taxon>Lophotrochozoa</taxon>
        <taxon>Annelida</taxon>
        <taxon>Polychaeta</taxon>
        <taxon>Sedentaria</taxon>
        <taxon>Canalipalpata</taxon>
        <taxon>Sabellida</taxon>
        <taxon>Oweniida</taxon>
        <taxon>Oweniidae</taxon>
        <taxon>Owenia</taxon>
    </lineage>
</organism>
<dbReference type="GO" id="GO:0005741">
    <property type="term" value="C:mitochondrial outer membrane"/>
    <property type="evidence" value="ECO:0007669"/>
    <property type="project" value="UniProtKB-SubCell"/>
</dbReference>
<evidence type="ECO:0000256" key="7">
    <source>
        <dbReference type="ARBA" id="ARBA00022787"/>
    </source>
</evidence>
<dbReference type="AlphaFoldDB" id="A0A8J1TIR4"/>
<evidence type="ECO:0000256" key="12">
    <source>
        <dbReference type="ARBA" id="ARBA00023136"/>
    </source>
</evidence>
<dbReference type="OrthoDB" id="10256793at2759"/>
<dbReference type="Gene3D" id="1.10.287.110">
    <property type="entry name" value="DnaJ domain"/>
    <property type="match status" value="1"/>
</dbReference>
<evidence type="ECO:0000256" key="11">
    <source>
        <dbReference type="ARBA" id="ARBA00023128"/>
    </source>
</evidence>
<dbReference type="PANTHER" id="PTHR44145:SF3">
    <property type="entry name" value="DNAJ HOMOLOG SUBFAMILY A MEMBER 3, MITOCHONDRIAL"/>
    <property type="match status" value="1"/>
</dbReference>
<dbReference type="GO" id="GO:0005829">
    <property type="term" value="C:cytosol"/>
    <property type="evidence" value="ECO:0007669"/>
    <property type="project" value="UniProtKB-ARBA"/>
</dbReference>
<dbReference type="InterPro" id="IPR001305">
    <property type="entry name" value="HSP_DnaJ_Cys-rich_dom"/>
</dbReference>
<dbReference type="Pfam" id="PF00226">
    <property type="entry name" value="DnaJ"/>
    <property type="match status" value="1"/>
</dbReference>
<evidence type="ECO:0000256" key="13">
    <source>
        <dbReference type="ARBA" id="ARBA00023186"/>
    </source>
</evidence>
<dbReference type="EMBL" id="CAIIXF020000002">
    <property type="protein sequence ID" value="CAH1778246.1"/>
    <property type="molecule type" value="Genomic_DNA"/>
</dbReference>
<keyword evidence="13" id="KW-0143">Chaperone</keyword>
<dbReference type="GO" id="GO:0008270">
    <property type="term" value="F:zinc ion binding"/>
    <property type="evidence" value="ECO:0007669"/>
    <property type="project" value="UniProtKB-KW"/>
</dbReference>
<dbReference type="InterPro" id="IPR018253">
    <property type="entry name" value="DnaJ_domain_CS"/>
</dbReference>
<evidence type="ECO:0000256" key="5">
    <source>
        <dbReference type="ARBA" id="ARBA00022737"/>
    </source>
</evidence>
<protein>
    <recommendedName>
        <fullName evidence="15">DnaJ homolog l(2)tid, mitochondrial</fullName>
    </recommendedName>
    <alternativeName>
        <fullName evidence="14">Protein lethal(2)tumorous imaginal discs</fullName>
    </alternativeName>
</protein>
<dbReference type="GO" id="GO:0005102">
    <property type="term" value="F:signaling receptor binding"/>
    <property type="evidence" value="ECO:0007669"/>
    <property type="project" value="UniProtKB-ARBA"/>
</dbReference>
<keyword evidence="3" id="KW-0488">Methylation</keyword>
<dbReference type="SMART" id="SM00271">
    <property type="entry name" value="DnaJ"/>
    <property type="match status" value="1"/>
</dbReference>
<keyword evidence="5" id="KW-0677">Repeat</keyword>
<dbReference type="InterPro" id="IPR001623">
    <property type="entry name" value="DnaJ_domain"/>
</dbReference>
<gene>
    <name evidence="17" type="ORF">OFUS_LOCUS5191</name>
</gene>
<proteinExistence type="inferred from homology"/>
<accession>A0A8J1TIR4</accession>
<dbReference type="PRINTS" id="PR00625">
    <property type="entry name" value="JDOMAIN"/>
</dbReference>
<evidence type="ECO:0000313" key="18">
    <source>
        <dbReference type="Proteomes" id="UP000749559"/>
    </source>
</evidence>
<evidence type="ECO:0000256" key="8">
    <source>
        <dbReference type="ARBA" id="ARBA00022833"/>
    </source>
</evidence>
<comment type="caution">
    <text evidence="17">The sequence shown here is derived from an EMBL/GenBank/DDBJ whole genome shotgun (WGS) entry which is preliminary data.</text>
</comment>
<evidence type="ECO:0000256" key="16">
    <source>
        <dbReference type="SAM" id="MobiDB-lite"/>
    </source>
</evidence>
<dbReference type="PROSITE" id="PS51188">
    <property type="entry name" value="ZF_CR"/>
    <property type="match status" value="1"/>
</dbReference>
<dbReference type="CDD" id="cd10747">
    <property type="entry name" value="DnaJ_C"/>
    <property type="match status" value="1"/>
</dbReference>
<dbReference type="InterPro" id="IPR036410">
    <property type="entry name" value="HSP_DnaJ_Cys-rich_dom_sf"/>
</dbReference>
<dbReference type="SUPFAM" id="SSF46565">
    <property type="entry name" value="Chaperone J-domain"/>
    <property type="match status" value="1"/>
</dbReference>
<dbReference type="GO" id="GO:0009408">
    <property type="term" value="P:response to heat"/>
    <property type="evidence" value="ECO:0007669"/>
    <property type="project" value="InterPro"/>
</dbReference>
<dbReference type="SUPFAM" id="SSF49493">
    <property type="entry name" value="HSP40/DnaJ peptide-binding domain"/>
    <property type="match status" value="2"/>
</dbReference>
<evidence type="ECO:0000256" key="6">
    <source>
        <dbReference type="ARBA" id="ARBA00022771"/>
    </source>
</evidence>
<evidence type="ECO:0000313" key="17">
    <source>
        <dbReference type="EMBL" id="CAH1778246.1"/>
    </source>
</evidence>
<evidence type="ECO:0000256" key="9">
    <source>
        <dbReference type="ARBA" id="ARBA00022946"/>
    </source>
</evidence>